<evidence type="ECO:0000256" key="3">
    <source>
        <dbReference type="ARBA" id="ARBA00022989"/>
    </source>
</evidence>
<protein>
    <submittedName>
        <fullName evidence="6">Colicin V production protein</fullName>
    </submittedName>
</protein>
<organism evidence="6 7">
    <name type="scientific">Urechidicola croceus</name>
    <dbReference type="NCBI Taxonomy" id="1850246"/>
    <lineage>
        <taxon>Bacteria</taxon>
        <taxon>Pseudomonadati</taxon>
        <taxon>Bacteroidota</taxon>
        <taxon>Flavobacteriia</taxon>
        <taxon>Flavobacteriales</taxon>
        <taxon>Flavobacteriaceae</taxon>
        <taxon>Urechidicola</taxon>
    </lineage>
</organism>
<reference evidence="6 7" key="1">
    <citation type="submission" date="2016-10" db="EMBL/GenBank/DDBJ databases">
        <title>Lutibacter sp. LPB0138, isolated from marine gastropod.</title>
        <authorList>
            <person name="Kim E."/>
            <person name="Yi H."/>
        </authorList>
    </citation>
    <scope>NUCLEOTIDE SEQUENCE [LARGE SCALE GENOMIC DNA]</scope>
    <source>
        <strain evidence="6 7">LPB0138</strain>
    </source>
</reference>
<evidence type="ECO:0000256" key="4">
    <source>
        <dbReference type="ARBA" id="ARBA00023136"/>
    </source>
</evidence>
<evidence type="ECO:0000256" key="1">
    <source>
        <dbReference type="ARBA" id="ARBA00004141"/>
    </source>
</evidence>
<proteinExistence type="predicted"/>
<dbReference type="Pfam" id="PF02674">
    <property type="entry name" value="Colicin_V"/>
    <property type="match status" value="1"/>
</dbReference>
<dbReference type="GO" id="GO:0009403">
    <property type="term" value="P:toxin biosynthetic process"/>
    <property type="evidence" value="ECO:0007669"/>
    <property type="project" value="InterPro"/>
</dbReference>
<dbReference type="EMBL" id="CP017478">
    <property type="protein sequence ID" value="AOW21309.1"/>
    <property type="molecule type" value="Genomic_DNA"/>
</dbReference>
<dbReference type="OrthoDB" id="9799585at2"/>
<feature type="transmembrane region" description="Helical" evidence="5">
    <location>
        <begin position="61"/>
        <end position="81"/>
    </location>
</feature>
<keyword evidence="3 5" id="KW-1133">Transmembrane helix</keyword>
<evidence type="ECO:0000256" key="2">
    <source>
        <dbReference type="ARBA" id="ARBA00022692"/>
    </source>
</evidence>
<dbReference type="RefSeq" id="WP_070237457.1">
    <property type="nucleotide sequence ID" value="NZ_CP017478.1"/>
</dbReference>
<dbReference type="PANTHER" id="PTHR37306:SF1">
    <property type="entry name" value="COLICIN V PRODUCTION PROTEIN"/>
    <property type="match status" value="1"/>
</dbReference>
<name>A0A1D8P9N3_9FLAO</name>
<dbReference type="KEGG" id="lul:LPB138_11745"/>
<dbReference type="GO" id="GO:0016020">
    <property type="term" value="C:membrane"/>
    <property type="evidence" value="ECO:0007669"/>
    <property type="project" value="UniProtKB-SubCell"/>
</dbReference>
<dbReference type="AlphaFoldDB" id="A0A1D8P9N3"/>
<feature type="transmembrane region" description="Helical" evidence="5">
    <location>
        <begin position="101"/>
        <end position="122"/>
    </location>
</feature>
<comment type="subcellular location">
    <subcellularLocation>
        <location evidence="1">Membrane</location>
        <topology evidence="1">Multi-pass membrane protein</topology>
    </subcellularLocation>
</comment>
<keyword evidence="2 5" id="KW-0812">Transmembrane</keyword>
<gene>
    <name evidence="6" type="ORF">LPB138_11745</name>
</gene>
<dbReference type="Proteomes" id="UP000176050">
    <property type="component" value="Chromosome"/>
</dbReference>
<evidence type="ECO:0000313" key="6">
    <source>
        <dbReference type="EMBL" id="AOW21309.1"/>
    </source>
</evidence>
<dbReference type="STRING" id="1850246.LPB138_11745"/>
<keyword evidence="4 5" id="KW-0472">Membrane</keyword>
<feature type="transmembrane region" description="Helical" evidence="5">
    <location>
        <begin position="29"/>
        <end position="49"/>
    </location>
</feature>
<evidence type="ECO:0000313" key="7">
    <source>
        <dbReference type="Proteomes" id="UP000176050"/>
    </source>
</evidence>
<dbReference type="InterPro" id="IPR003825">
    <property type="entry name" value="Colicin-V_CvpA"/>
</dbReference>
<sequence>MNTFDIILLGLLLFGFIRGLMKGLFVEMASLVSLLAGVYGAIHFSYFVGNFLENRVDWEEKYISIVAFAITFIIIVVVIALLGKLFTKIADFASLGIINKILGGVFGALKIGLILSVLLIVFDKLNSTIPFINKENTEDSVLYKPVKNLAPMVFPNFLKVEESE</sequence>
<accession>A0A1D8P9N3</accession>
<evidence type="ECO:0000256" key="5">
    <source>
        <dbReference type="SAM" id="Phobius"/>
    </source>
</evidence>
<keyword evidence="7" id="KW-1185">Reference proteome</keyword>
<dbReference type="PANTHER" id="PTHR37306">
    <property type="entry name" value="COLICIN V PRODUCTION PROTEIN"/>
    <property type="match status" value="1"/>
</dbReference>